<organism evidence="2 3">
    <name type="scientific">Leucothrix arctica</name>
    <dbReference type="NCBI Taxonomy" id="1481894"/>
    <lineage>
        <taxon>Bacteria</taxon>
        <taxon>Pseudomonadati</taxon>
        <taxon>Pseudomonadota</taxon>
        <taxon>Gammaproteobacteria</taxon>
        <taxon>Thiotrichales</taxon>
        <taxon>Thiotrichaceae</taxon>
        <taxon>Leucothrix</taxon>
    </lineage>
</organism>
<protein>
    <submittedName>
        <fullName evidence="2">Hemin-degrading factor</fullName>
    </submittedName>
</protein>
<dbReference type="Pfam" id="PF06228">
    <property type="entry name" value="ChuX_HutX"/>
    <property type="match status" value="1"/>
</dbReference>
<proteinExistence type="predicted"/>
<dbReference type="OrthoDB" id="316630at2"/>
<keyword evidence="3" id="KW-1185">Reference proteome</keyword>
<dbReference type="CDD" id="cd16831">
    <property type="entry name" value="HemS-like_C"/>
    <property type="match status" value="1"/>
</dbReference>
<feature type="domain" description="Haemin-degrading HemS/ChuX" evidence="1">
    <location>
        <begin position="206"/>
        <end position="329"/>
    </location>
</feature>
<dbReference type="SUPFAM" id="SSF144064">
    <property type="entry name" value="Heme iron utilization protein-like"/>
    <property type="match status" value="1"/>
</dbReference>
<dbReference type="GO" id="GO:0006826">
    <property type="term" value="P:iron ion transport"/>
    <property type="evidence" value="ECO:0007669"/>
    <property type="project" value="InterPro"/>
</dbReference>
<accession>A0A317C9G9</accession>
<dbReference type="AlphaFoldDB" id="A0A317C9G9"/>
<dbReference type="InterPro" id="IPR007845">
    <property type="entry name" value="HemS/ChuX_dom"/>
</dbReference>
<dbReference type="Proteomes" id="UP000245506">
    <property type="component" value="Unassembled WGS sequence"/>
</dbReference>
<dbReference type="RefSeq" id="WP_109823790.1">
    <property type="nucleotide sequence ID" value="NZ_QGKL01000035.1"/>
</dbReference>
<gene>
    <name evidence="2" type="ORF">DKT75_12575</name>
</gene>
<evidence type="ECO:0000313" key="2">
    <source>
        <dbReference type="EMBL" id="PWQ95178.1"/>
    </source>
</evidence>
<dbReference type="InterPro" id="IPR053733">
    <property type="entry name" value="Heme_Transport_Util_sf"/>
</dbReference>
<dbReference type="Gene3D" id="3.40.1570.10">
    <property type="entry name" value="HemS/ChuS/ChuX like domains"/>
    <property type="match status" value="2"/>
</dbReference>
<dbReference type="InterPro" id="IPR010413">
    <property type="entry name" value="HutX-like"/>
</dbReference>
<comment type="caution">
    <text evidence="2">The sequence shown here is derived from an EMBL/GenBank/DDBJ whole genome shotgun (WGS) entry which is preliminary data.</text>
</comment>
<name>A0A317C9G9_9GAMM</name>
<sequence length="353" mass="40182">MKPQTHTALSWAAYKADNPKVRIRNAAAELGVSEMELLNSDLSENCIRLKSDILAILEALPSLGNVMALTRNEAVVHEVTATFSSMKMRKQTALYLRPGQDTRFFTNQWAYAFAVNEDERRSLQFFDHYGVAVHKVYLVNDSHLDNYLHLVTEFKNTIQSHVQPMKATLAEPKANTGIDVQVLRERWSQIKNVHEGQQIINAHNSHRLNVYEALGNEYAIKLPSSVIESALCSLLEKKAETMVFVSNNSCVQSFAGPVNRLLRTGPWFNVLNDRFNLHLNTEQLSQVWLIKKPSDNGFVHSLNAFDKSNNEVLTMTDNRAKGEQESLLWVELTDILQYEQTSKEDINEQLKSH</sequence>
<dbReference type="Pfam" id="PF05171">
    <property type="entry name" value="HemS"/>
    <property type="match status" value="1"/>
</dbReference>
<dbReference type="CDD" id="cd16830">
    <property type="entry name" value="HemS-like_N"/>
    <property type="match status" value="1"/>
</dbReference>
<dbReference type="EMBL" id="QGKL01000035">
    <property type="protein sequence ID" value="PWQ95178.1"/>
    <property type="molecule type" value="Genomic_DNA"/>
</dbReference>
<evidence type="ECO:0000259" key="1">
    <source>
        <dbReference type="Pfam" id="PF05171"/>
    </source>
</evidence>
<evidence type="ECO:0000313" key="3">
    <source>
        <dbReference type="Proteomes" id="UP000245506"/>
    </source>
</evidence>
<reference evidence="2 3" key="1">
    <citation type="submission" date="2018-05" db="EMBL/GenBank/DDBJ databases">
        <title>Leucothrix arctica sp. nov., isolated from Arctic seawater.</title>
        <authorList>
            <person name="Choi A."/>
            <person name="Baek K."/>
        </authorList>
    </citation>
    <scope>NUCLEOTIDE SEQUENCE [LARGE SCALE GENOMIC DNA]</scope>
    <source>
        <strain evidence="2 3">IMCC9719</strain>
    </source>
</reference>